<sequence>MFSSRLTKASKLQVRRTKQRPRRKREWLLVDIMKVQVKVYEQKHDCENDWDYPMYASNLLYYFEIDRTIHDLYQY</sequence>
<dbReference type="EMBL" id="KK198760">
    <property type="protein sequence ID" value="KCW57505.1"/>
    <property type="molecule type" value="Genomic_DNA"/>
</dbReference>
<reference evidence="1" key="1">
    <citation type="submission" date="2013-07" db="EMBL/GenBank/DDBJ databases">
        <title>The genome of Eucalyptus grandis.</title>
        <authorList>
            <person name="Schmutz J."/>
            <person name="Hayes R."/>
            <person name="Myburg A."/>
            <person name="Tuskan G."/>
            <person name="Grattapaglia D."/>
            <person name="Rokhsar D.S."/>
        </authorList>
    </citation>
    <scope>NUCLEOTIDE SEQUENCE</scope>
    <source>
        <tissue evidence="1">Leaf extractions</tissue>
    </source>
</reference>
<dbReference type="InParanoid" id="A0A059AVQ4"/>
<name>A0A059AVQ4_EUCGR</name>
<dbReference type="Gramene" id="KCW57505">
    <property type="protein sequence ID" value="KCW57505"/>
    <property type="gene ID" value="EUGRSUZ_H00278"/>
</dbReference>
<gene>
    <name evidence="1" type="ORF">EUGRSUZ_H00278</name>
</gene>
<protein>
    <submittedName>
        <fullName evidence="1">Uncharacterized protein</fullName>
    </submittedName>
</protein>
<accession>A0A059AVQ4</accession>
<proteinExistence type="predicted"/>
<evidence type="ECO:0000313" key="1">
    <source>
        <dbReference type="EMBL" id="KCW57505.1"/>
    </source>
</evidence>
<organism evidence="1">
    <name type="scientific">Eucalyptus grandis</name>
    <name type="common">Flooded gum</name>
    <dbReference type="NCBI Taxonomy" id="71139"/>
    <lineage>
        <taxon>Eukaryota</taxon>
        <taxon>Viridiplantae</taxon>
        <taxon>Streptophyta</taxon>
        <taxon>Embryophyta</taxon>
        <taxon>Tracheophyta</taxon>
        <taxon>Spermatophyta</taxon>
        <taxon>Magnoliopsida</taxon>
        <taxon>eudicotyledons</taxon>
        <taxon>Gunneridae</taxon>
        <taxon>Pentapetalae</taxon>
        <taxon>rosids</taxon>
        <taxon>malvids</taxon>
        <taxon>Myrtales</taxon>
        <taxon>Myrtaceae</taxon>
        <taxon>Myrtoideae</taxon>
        <taxon>Eucalypteae</taxon>
        <taxon>Eucalyptus</taxon>
    </lineage>
</organism>
<dbReference type="AlphaFoldDB" id="A0A059AVQ4"/>